<dbReference type="Proteomes" id="UP001151760">
    <property type="component" value="Unassembled WGS sequence"/>
</dbReference>
<reference evidence="1" key="2">
    <citation type="submission" date="2022-01" db="EMBL/GenBank/DDBJ databases">
        <authorList>
            <person name="Yamashiro T."/>
            <person name="Shiraishi A."/>
            <person name="Satake H."/>
            <person name="Nakayama K."/>
        </authorList>
    </citation>
    <scope>NUCLEOTIDE SEQUENCE</scope>
</reference>
<sequence length="79" mass="8571">VAESLNFLHNNAQLIHGAISPEIVRNEKGHGIKKEGTRDYGVQKGSIMSEVIDSRIMATAAKCRKSVFPGHRTLKGASL</sequence>
<comment type="caution">
    <text evidence="1">The sequence shown here is derived from an EMBL/GenBank/DDBJ whole genome shotgun (WGS) entry which is preliminary data.</text>
</comment>
<evidence type="ECO:0000313" key="1">
    <source>
        <dbReference type="EMBL" id="GJT89652.1"/>
    </source>
</evidence>
<organism evidence="1 2">
    <name type="scientific">Tanacetum coccineum</name>
    <dbReference type="NCBI Taxonomy" id="301880"/>
    <lineage>
        <taxon>Eukaryota</taxon>
        <taxon>Viridiplantae</taxon>
        <taxon>Streptophyta</taxon>
        <taxon>Embryophyta</taxon>
        <taxon>Tracheophyta</taxon>
        <taxon>Spermatophyta</taxon>
        <taxon>Magnoliopsida</taxon>
        <taxon>eudicotyledons</taxon>
        <taxon>Gunneridae</taxon>
        <taxon>Pentapetalae</taxon>
        <taxon>asterids</taxon>
        <taxon>campanulids</taxon>
        <taxon>Asterales</taxon>
        <taxon>Asteraceae</taxon>
        <taxon>Asteroideae</taxon>
        <taxon>Anthemideae</taxon>
        <taxon>Anthemidinae</taxon>
        <taxon>Tanacetum</taxon>
    </lineage>
</organism>
<protein>
    <recommendedName>
        <fullName evidence="3">Protein kinase domain-containing protein</fullName>
    </recommendedName>
</protein>
<keyword evidence="2" id="KW-1185">Reference proteome</keyword>
<dbReference type="EMBL" id="BQNB010019845">
    <property type="protein sequence ID" value="GJT89652.1"/>
    <property type="molecule type" value="Genomic_DNA"/>
</dbReference>
<accession>A0ABQ5HQS4</accession>
<proteinExistence type="predicted"/>
<reference evidence="1" key="1">
    <citation type="journal article" date="2022" name="Int. J. Mol. Sci.">
        <title>Draft Genome of Tanacetum Coccineum: Genomic Comparison of Closely Related Tanacetum-Family Plants.</title>
        <authorList>
            <person name="Yamashiro T."/>
            <person name="Shiraishi A."/>
            <person name="Nakayama K."/>
            <person name="Satake H."/>
        </authorList>
    </citation>
    <scope>NUCLEOTIDE SEQUENCE</scope>
</reference>
<feature type="non-terminal residue" evidence="1">
    <location>
        <position position="1"/>
    </location>
</feature>
<evidence type="ECO:0008006" key="3">
    <source>
        <dbReference type="Google" id="ProtNLM"/>
    </source>
</evidence>
<evidence type="ECO:0000313" key="2">
    <source>
        <dbReference type="Proteomes" id="UP001151760"/>
    </source>
</evidence>
<name>A0ABQ5HQS4_9ASTR</name>
<gene>
    <name evidence="1" type="ORF">Tco_1078497</name>
</gene>